<reference evidence="2 3" key="1">
    <citation type="journal article" date="2016" name="Nat. Commun.">
        <title>Thousands of microbial genomes shed light on interconnected biogeochemical processes in an aquifer system.</title>
        <authorList>
            <person name="Anantharaman K."/>
            <person name="Brown C.T."/>
            <person name="Hug L.A."/>
            <person name="Sharon I."/>
            <person name="Castelle C.J."/>
            <person name="Probst A.J."/>
            <person name="Thomas B.C."/>
            <person name="Singh A."/>
            <person name="Wilkins M.J."/>
            <person name="Karaoz U."/>
            <person name="Brodie E.L."/>
            <person name="Williams K.H."/>
            <person name="Hubbard S.S."/>
            <person name="Banfield J.F."/>
        </authorList>
    </citation>
    <scope>NUCLEOTIDE SEQUENCE [LARGE SCALE GENOMIC DNA]</scope>
</reference>
<dbReference type="STRING" id="1802559.A2372_01160"/>
<comment type="caution">
    <text evidence="2">The sequence shown here is derived from an EMBL/GenBank/DDBJ whole genome shotgun (WGS) entry which is preliminary data.</text>
</comment>
<dbReference type="Proteomes" id="UP000176422">
    <property type="component" value="Unassembled WGS sequence"/>
</dbReference>
<organism evidence="2 3">
    <name type="scientific">Candidatus Wolfebacteria bacterium RIFOXYB1_FULL_54_12</name>
    <dbReference type="NCBI Taxonomy" id="1802559"/>
    <lineage>
        <taxon>Bacteria</taxon>
        <taxon>Candidatus Wolfeibacteriota</taxon>
    </lineage>
</organism>
<evidence type="ECO:0000256" key="1">
    <source>
        <dbReference type="SAM" id="MobiDB-lite"/>
    </source>
</evidence>
<gene>
    <name evidence="2" type="ORF">A2372_01160</name>
</gene>
<proteinExistence type="predicted"/>
<feature type="compositionally biased region" description="Basic and acidic residues" evidence="1">
    <location>
        <begin position="30"/>
        <end position="40"/>
    </location>
</feature>
<name>A0A1F8DXH7_9BACT</name>
<evidence type="ECO:0000313" key="2">
    <source>
        <dbReference type="EMBL" id="OGM92779.1"/>
    </source>
</evidence>
<feature type="region of interest" description="Disordered" evidence="1">
    <location>
        <begin position="30"/>
        <end position="63"/>
    </location>
</feature>
<dbReference type="EMBL" id="MGIT01000003">
    <property type="protein sequence ID" value="OGM92779.1"/>
    <property type="molecule type" value="Genomic_DNA"/>
</dbReference>
<dbReference type="AlphaFoldDB" id="A0A1F8DXH7"/>
<accession>A0A1F8DXH7</accession>
<protein>
    <submittedName>
        <fullName evidence="2">Uncharacterized protein</fullName>
    </submittedName>
</protein>
<sequence>MARVRQPADPAGIQIFKHRLDIHTLDSRFHGNDKMLDSRPRSGRGQALTRGNDNADVYEISTK</sequence>
<evidence type="ECO:0000313" key="3">
    <source>
        <dbReference type="Proteomes" id="UP000176422"/>
    </source>
</evidence>